<proteinExistence type="predicted"/>
<name>A0A6C9RRK5_ECOLX</name>
<dbReference type="InterPro" id="IPR027417">
    <property type="entry name" value="P-loop_NTPase"/>
</dbReference>
<dbReference type="Pfam" id="PF13166">
    <property type="entry name" value="AAA_13"/>
    <property type="match status" value="1"/>
</dbReference>
<sequence length="735" mass="86102">MKLKLKNVTSYHKEYFTELDLSKKINILYGQNGCGKSTISNYFYNPKDTAYKECVCEPIDNYRTLVYNSKYIEDNFYNAKEQKGIFTLSQKNAEIEKILSEKEELNKSLAHQHKEKKEFIEKLHEAKNKKEQECINSIWNKTKDIRSSELKQLMKGQIGSKATFYYHLKKYTPQTDIDIKSLIQSYSKLLEFKGKEIPLITPYKGYILSEETQKTLSTPIIDSSNSYLSEAIKELQNIDWIKQGKEQYLNGEICPFCQRDTIDDNFIKAIESIFDETYSRKVDQIQQIKLSYDNAIKNHHEEIKSNILSCEVINQDEKDKSLSYVKALETIAEKNIKLLDNKIENPSISIVLEFEKSIEEKLLEDIEQYNNKINEFNDKVKRFNNSEIDIREKMWAAIRDLCSAEFEILSDCERNFQEKYENAASFMQEIKRKEEINTNEINELRNKTSSVDATIDAINSRLKFLGISGFSIDKHAELKDKYIISRDGNNRKQDVYRSLSEGEKTLITFLYFLECCKGKTNENDTDMRDKLIVIDDPISSLSQNYVFDIASMIHHDIIEKGISSKIIILTHNLYFFHELIKLASKKGINFKRDYFLGRINKNEFSTISAIDKKSVQNEYQSLWQVLKDAKEKKINKIIIPNIMRNILEYYFAFVHRTDALEAKLTELTNDENNSHFRAFYRYINRGSHSDAINITDMGDIEPEKYLELLHKIFRMTGDEKHYLTMMGEEEVNVTA</sequence>
<evidence type="ECO:0000259" key="1">
    <source>
        <dbReference type="Pfam" id="PF13166"/>
    </source>
</evidence>
<dbReference type="InterPro" id="IPR026866">
    <property type="entry name" value="CR006_AAA"/>
</dbReference>
<gene>
    <name evidence="2" type="ORF">GKE65_02995</name>
</gene>
<organism evidence="2">
    <name type="scientific">Escherichia coli</name>
    <dbReference type="NCBI Taxonomy" id="562"/>
    <lineage>
        <taxon>Bacteria</taxon>
        <taxon>Pseudomonadati</taxon>
        <taxon>Pseudomonadota</taxon>
        <taxon>Gammaproteobacteria</taxon>
        <taxon>Enterobacterales</taxon>
        <taxon>Enterobacteriaceae</taxon>
        <taxon>Escherichia</taxon>
    </lineage>
</organism>
<dbReference type="SUPFAM" id="SSF52540">
    <property type="entry name" value="P-loop containing nucleoside triphosphate hydrolases"/>
    <property type="match status" value="1"/>
</dbReference>
<accession>A0A6C9RRK5</accession>
<evidence type="ECO:0000313" key="2">
    <source>
        <dbReference type="EMBL" id="MSL37254.1"/>
    </source>
</evidence>
<dbReference type="Gene3D" id="3.40.50.300">
    <property type="entry name" value="P-loop containing nucleotide triphosphate hydrolases"/>
    <property type="match status" value="2"/>
</dbReference>
<protein>
    <submittedName>
        <fullName evidence="2">AAA family ATPase</fullName>
    </submittedName>
</protein>
<dbReference type="AlphaFoldDB" id="A0A6C9RRK5"/>
<dbReference type="RefSeq" id="WP_042028233.1">
    <property type="nucleotide sequence ID" value="NZ_AP027563.1"/>
</dbReference>
<dbReference type="EMBL" id="WKRU01000016">
    <property type="protein sequence ID" value="MSL37254.1"/>
    <property type="molecule type" value="Genomic_DNA"/>
</dbReference>
<feature type="domain" description="Protein CR006 P-loop" evidence="1">
    <location>
        <begin position="16"/>
        <end position="713"/>
    </location>
</feature>
<comment type="caution">
    <text evidence="2">The sequence shown here is derived from an EMBL/GenBank/DDBJ whole genome shotgun (WGS) entry which is preliminary data.</text>
</comment>
<reference evidence="2" key="1">
    <citation type="journal article" date="2019" name="Nat. Med.">
        <title>A library of human gut bacterial isolates paired with longitudinal multiomics data enables mechanistic microbiome research.</title>
        <authorList>
            <person name="Poyet M."/>
            <person name="Groussin M."/>
            <person name="Gibbons S.M."/>
            <person name="Avila-Pacheco J."/>
            <person name="Jiang X."/>
            <person name="Kearney S.M."/>
            <person name="Perrotta A.R."/>
            <person name="Berdy B."/>
            <person name="Zhao S."/>
            <person name="Lieberman T.D."/>
            <person name="Swanson P.K."/>
            <person name="Smith M."/>
            <person name="Roesemann S."/>
            <person name="Alexander J.E."/>
            <person name="Rich S.A."/>
            <person name="Livny J."/>
            <person name="Vlamakis H."/>
            <person name="Clish C."/>
            <person name="Bullock K."/>
            <person name="Deik A."/>
            <person name="Scott J."/>
            <person name="Pierce K.A."/>
            <person name="Xavier R.J."/>
            <person name="Alm E.J."/>
        </authorList>
    </citation>
    <scope>NUCLEOTIDE SEQUENCE</scope>
    <source>
        <strain evidence="2">BIOML-A446</strain>
    </source>
</reference>